<evidence type="ECO:0000313" key="2">
    <source>
        <dbReference type="Proteomes" id="UP000275510"/>
    </source>
</evidence>
<dbReference type="InterPro" id="IPR009731">
    <property type="entry name" value="P-like"/>
</dbReference>
<sequence length="218" mass="25129">MSLQKTEQNRPLAALGEQQGKLSSEIENLVDRIFDQLLASCPSIQYWSEKQVATAKQQWILGFAENHIRTIDQVRQGMKALRAKEDDFVPSVGKFIGWCKRIDFEELGLPTVEQLLKRLNYFSAFGFSEIHEFKFRSDAEYWLLTDLYDRNCQHSWKDETLRNQAEKVLIAMAKRIQSGETIPAPAITLPKKSECYVPPEDVISNRFAELKAKMGIKQ</sequence>
<dbReference type="RefSeq" id="WP_005606259.1">
    <property type="nucleotide sequence ID" value="NZ_CBDBTC010000084.1"/>
</dbReference>
<dbReference type="AlphaFoldDB" id="A0A3S4Z403"/>
<dbReference type="Pfam" id="PF06992">
    <property type="entry name" value="Phage_lambda_P"/>
    <property type="match status" value="1"/>
</dbReference>
<organism evidence="1 2">
    <name type="scientific">Actinobacillus pleuropneumoniae</name>
    <name type="common">Haemophilus pleuropneumoniae</name>
    <dbReference type="NCBI Taxonomy" id="715"/>
    <lineage>
        <taxon>Bacteria</taxon>
        <taxon>Pseudomonadati</taxon>
        <taxon>Pseudomonadota</taxon>
        <taxon>Gammaproteobacteria</taxon>
        <taxon>Pasteurellales</taxon>
        <taxon>Pasteurellaceae</taxon>
        <taxon>Actinobacillus</taxon>
    </lineage>
</organism>
<dbReference type="GO" id="GO:0006270">
    <property type="term" value="P:DNA replication initiation"/>
    <property type="evidence" value="ECO:0007669"/>
    <property type="project" value="InterPro"/>
</dbReference>
<accession>A0A3S4Z403</accession>
<gene>
    <name evidence="1" type="ORF">NCTC10976_00481</name>
</gene>
<reference evidence="1 2" key="1">
    <citation type="submission" date="2018-12" db="EMBL/GenBank/DDBJ databases">
        <authorList>
            <consortium name="Pathogen Informatics"/>
        </authorList>
    </citation>
    <scope>NUCLEOTIDE SEQUENCE [LARGE SCALE GENOMIC DNA]</scope>
    <source>
        <strain evidence="1 2">NCTC10976</strain>
    </source>
</reference>
<proteinExistence type="predicted"/>
<name>A0A3S4Z403_ACTPL</name>
<dbReference type="EMBL" id="LR134515">
    <property type="protein sequence ID" value="VEJ16396.1"/>
    <property type="molecule type" value="Genomic_DNA"/>
</dbReference>
<protein>
    <submittedName>
        <fullName evidence="1">Replication protein P</fullName>
    </submittedName>
</protein>
<dbReference type="Proteomes" id="UP000275510">
    <property type="component" value="Chromosome"/>
</dbReference>
<evidence type="ECO:0000313" key="1">
    <source>
        <dbReference type="EMBL" id="VEJ16396.1"/>
    </source>
</evidence>